<dbReference type="AlphaFoldDB" id="A0A272EWH9"/>
<organism evidence="3 4">
    <name type="scientific">Candidatus Dactylopiibacterium carminicum</name>
    <dbReference type="NCBI Taxonomy" id="857335"/>
    <lineage>
        <taxon>Bacteria</taxon>
        <taxon>Pseudomonadati</taxon>
        <taxon>Pseudomonadota</taxon>
        <taxon>Betaproteobacteria</taxon>
        <taxon>Rhodocyclales</taxon>
        <taxon>Rhodocyclaceae</taxon>
        <taxon>Candidatus Dactylopiibacterium</taxon>
    </lineage>
</organism>
<sequence>MDPFIGQIILWPVPWVPEGWHLCDGTELPIQQYQALYSLIGTRYGGNGQSTFKLPDLRNKFAQGTMAMTQPGQSGGSASTPVNLTGQTSLSLANLPAHTHAAHFTGSAGGSASLEFDVTIPASTSAATASTPGSTLNLAATAGPSSKIFNDVTPNASLKPFKVTTTASLPTPTGTITVDPAGQVSPTPLPISVQGNVATQPPFLTLNYIIALQGIYPPRP</sequence>
<gene>
    <name evidence="2" type="ORF">BGI27_04480</name>
    <name evidence="3" type="ORF">CGU29_05075</name>
</gene>
<reference evidence="2 5" key="1">
    <citation type="submission" date="2016-08" db="EMBL/GenBank/DDBJ databases">
        <title>Candidatus Dactylopiibacterium carminicum genome sequence.</title>
        <authorList>
            <person name="Ramirez-Puebla S.T."/>
            <person name="Ormeno-Orrillo E."/>
            <person name="Vera-Ponce De Leon A."/>
            <person name="Luis L."/>
            <person name="Sanchez-Flores A."/>
            <person name="Monica R."/>
            <person name="Martinez-Romero E."/>
        </authorList>
    </citation>
    <scope>NUCLEOTIDE SEQUENCE [LARGE SCALE GENOMIC DNA]</scope>
    <source>
        <strain evidence="2">END1</strain>
    </source>
</reference>
<evidence type="ECO:0000259" key="1">
    <source>
        <dbReference type="Pfam" id="PF07484"/>
    </source>
</evidence>
<evidence type="ECO:0000313" key="2">
    <source>
        <dbReference type="EMBL" id="KAF7600151.1"/>
    </source>
</evidence>
<protein>
    <submittedName>
        <fullName evidence="3">Phage tail protein</fullName>
    </submittedName>
</protein>
<dbReference type="Proteomes" id="UP000623509">
    <property type="component" value="Unassembled WGS sequence"/>
</dbReference>
<evidence type="ECO:0000313" key="5">
    <source>
        <dbReference type="Proteomes" id="UP000623509"/>
    </source>
</evidence>
<feature type="domain" description="Phage tail collar" evidence="1">
    <location>
        <begin position="6"/>
        <end position="61"/>
    </location>
</feature>
<name>A0A272EWH9_9RHOO</name>
<dbReference type="Proteomes" id="UP000216107">
    <property type="component" value="Unassembled WGS sequence"/>
</dbReference>
<evidence type="ECO:0000313" key="3">
    <source>
        <dbReference type="EMBL" id="PAS94020.1"/>
    </source>
</evidence>
<proteinExistence type="predicted"/>
<keyword evidence="5" id="KW-1185">Reference proteome</keyword>
<dbReference type="EMBL" id="NMRN01000010">
    <property type="protein sequence ID" value="PAS94020.1"/>
    <property type="molecule type" value="Genomic_DNA"/>
</dbReference>
<evidence type="ECO:0000313" key="4">
    <source>
        <dbReference type="Proteomes" id="UP000216107"/>
    </source>
</evidence>
<dbReference type="RefSeq" id="WP_095523714.1">
    <property type="nucleotide sequence ID" value="NZ_MDUX01000009.1"/>
</dbReference>
<comment type="caution">
    <text evidence="3">The sequence shown here is derived from an EMBL/GenBank/DDBJ whole genome shotgun (WGS) entry which is preliminary data.</text>
</comment>
<dbReference type="InterPro" id="IPR011083">
    <property type="entry name" value="Phage_tail_collar_dom"/>
</dbReference>
<dbReference type="InterPro" id="IPR037053">
    <property type="entry name" value="Phage_tail_collar_dom_sf"/>
</dbReference>
<dbReference type="SUPFAM" id="SSF88874">
    <property type="entry name" value="Receptor-binding domain of short tail fibre protein gp12"/>
    <property type="match status" value="1"/>
</dbReference>
<dbReference type="Pfam" id="PF07484">
    <property type="entry name" value="Collar"/>
    <property type="match status" value="1"/>
</dbReference>
<dbReference type="EMBL" id="MDUX01000009">
    <property type="protein sequence ID" value="KAF7600151.1"/>
    <property type="molecule type" value="Genomic_DNA"/>
</dbReference>
<accession>A0A272EWH9</accession>
<dbReference type="OrthoDB" id="9810174at2"/>
<reference evidence="3 4" key="2">
    <citation type="submission" date="2017-07" db="EMBL/GenBank/DDBJ databases">
        <title>Candidatus Dactylopiibacterium carminicum, a nitrogen-fixing symbiont of the cochineal insect Dactylopius coccus and Dactylopius opuntiae (Hemiptera: Coccoidea: Dactylopiidae).</title>
        <authorList>
            <person name="Vera A."/>
        </authorList>
    </citation>
    <scope>NUCLEOTIDE SEQUENCE [LARGE SCALE GENOMIC DNA]</scope>
    <source>
        <strain evidence="3 4">NFDCM</strain>
    </source>
</reference>
<dbReference type="Gene3D" id="3.90.1340.10">
    <property type="entry name" value="Phage tail collar domain"/>
    <property type="match status" value="1"/>
</dbReference>